<name>A0ABW4NQI2_9PAST</name>
<comment type="caution">
    <text evidence="2">The sequence shown here is derived from an EMBL/GenBank/DDBJ whole genome shotgun (WGS) entry which is preliminary data.</text>
</comment>
<dbReference type="Pfam" id="PF14366">
    <property type="entry name" value="DUF4410"/>
    <property type="match status" value="1"/>
</dbReference>
<evidence type="ECO:0000313" key="3">
    <source>
        <dbReference type="Proteomes" id="UP001597420"/>
    </source>
</evidence>
<evidence type="ECO:0000313" key="2">
    <source>
        <dbReference type="EMBL" id="MFD1804844.1"/>
    </source>
</evidence>
<reference evidence="3" key="1">
    <citation type="journal article" date="2019" name="Int. J. Syst. Evol. Microbiol.">
        <title>The Global Catalogue of Microorganisms (GCM) 10K type strain sequencing project: providing services to taxonomists for standard genome sequencing and annotation.</title>
        <authorList>
            <consortium name="The Broad Institute Genomics Platform"/>
            <consortium name="The Broad Institute Genome Sequencing Center for Infectious Disease"/>
            <person name="Wu L."/>
            <person name="Ma J."/>
        </authorList>
    </citation>
    <scope>NUCLEOTIDE SEQUENCE [LARGE SCALE GENOMIC DNA]</scope>
    <source>
        <strain evidence="3">CCM 7950</strain>
    </source>
</reference>
<gene>
    <name evidence="2" type="ORF">ACFSAV_00380</name>
</gene>
<feature type="chain" id="PRO_5045497751" evidence="1">
    <location>
        <begin position="24"/>
        <end position="160"/>
    </location>
</feature>
<dbReference type="PROSITE" id="PS51257">
    <property type="entry name" value="PROKAR_LIPOPROTEIN"/>
    <property type="match status" value="1"/>
</dbReference>
<accession>A0ABW4NQI2</accession>
<dbReference type="Proteomes" id="UP001597420">
    <property type="component" value="Unassembled WGS sequence"/>
</dbReference>
<dbReference type="EMBL" id="JBHUFP010000001">
    <property type="protein sequence ID" value="MFD1804844.1"/>
    <property type="molecule type" value="Genomic_DNA"/>
</dbReference>
<dbReference type="RefSeq" id="WP_101775655.1">
    <property type="nucleotide sequence ID" value="NZ_JAUNLA010000004.1"/>
</dbReference>
<evidence type="ECO:0000256" key="1">
    <source>
        <dbReference type="SAM" id="SignalP"/>
    </source>
</evidence>
<protein>
    <submittedName>
        <fullName evidence="2">DUF4410 domain-containing protein</fullName>
    </submittedName>
</protein>
<proteinExistence type="predicted"/>
<organism evidence="2 3">
    <name type="scientific">Pasteurella oralis</name>
    <dbReference type="NCBI Taxonomy" id="1071947"/>
    <lineage>
        <taxon>Bacteria</taxon>
        <taxon>Pseudomonadati</taxon>
        <taxon>Pseudomonadota</taxon>
        <taxon>Gammaproteobacteria</taxon>
        <taxon>Pasteurellales</taxon>
        <taxon>Pasteurellaceae</taxon>
        <taxon>Pasteurella</taxon>
    </lineage>
</organism>
<sequence length="160" mass="17800">MKKLLLLAAFSIGLLSGCTSLNSQNNLSRNIDKTYHSYQLKNNSSNEALDPEIAAIFETELNKQLANYGYKLGDDITIHYDIKAYDPGNRALRMFIGFGAGKGTLEVETTLIDKHKNNLGSINNEIALKMGWFGGSLTKVIRRAAIDTAKRIYKSRILTK</sequence>
<feature type="signal peptide" evidence="1">
    <location>
        <begin position="1"/>
        <end position="23"/>
    </location>
</feature>
<keyword evidence="3" id="KW-1185">Reference proteome</keyword>
<keyword evidence="1" id="KW-0732">Signal</keyword>
<dbReference type="InterPro" id="IPR025522">
    <property type="entry name" value="DUF4410"/>
</dbReference>